<accession>A0ABU3QVD2</accession>
<evidence type="ECO:0000313" key="3">
    <source>
        <dbReference type="Proteomes" id="UP001250181"/>
    </source>
</evidence>
<evidence type="ECO:0000313" key="2">
    <source>
        <dbReference type="EMBL" id="MDT9686714.1"/>
    </source>
</evidence>
<name>A0ABU3QVD2_9ACTN</name>
<dbReference type="RefSeq" id="WP_315881736.1">
    <property type="nucleotide sequence ID" value="NZ_JAWCTQ010000091.1"/>
</dbReference>
<proteinExistence type="predicted"/>
<gene>
    <name evidence="2" type="ORF">RND61_32315</name>
</gene>
<sequence>MATNDAPDTPEKRYRIGDRTPDGRYPVTVDGKLIGHIHRWHGDWHARVLGQVEESQHEDRDKAAAHLDTVTQSGAALPQTEQAGDTAPEGIVPWLHPRMAPTRRNILSAGICLGRLDEIAWSPKHGYPGSDNPFEMEDLICGWVGNRWWSHLRGRNSDPTPRPAWRHEGCTVPFEEQAARVAELVGKRPTQCPCETGHPTDREAVTGLLDEADRARKAGDIEALRGHLTRLLGPCPAAPTRAAVMRDIVKPPQKG</sequence>
<protein>
    <submittedName>
        <fullName evidence="2">Uncharacterized protein</fullName>
    </submittedName>
</protein>
<organism evidence="2 3">
    <name type="scientific">Streptomyces tamarix</name>
    <dbReference type="NCBI Taxonomy" id="3078565"/>
    <lineage>
        <taxon>Bacteria</taxon>
        <taxon>Bacillati</taxon>
        <taxon>Actinomycetota</taxon>
        <taxon>Actinomycetes</taxon>
        <taxon>Kitasatosporales</taxon>
        <taxon>Streptomycetaceae</taxon>
        <taxon>Streptomyces</taxon>
    </lineage>
</organism>
<comment type="caution">
    <text evidence="2">The sequence shown here is derived from an EMBL/GenBank/DDBJ whole genome shotgun (WGS) entry which is preliminary data.</text>
</comment>
<keyword evidence="3" id="KW-1185">Reference proteome</keyword>
<evidence type="ECO:0000256" key="1">
    <source>
        <dbReference type="SAM" id="MobiDB-lite"/>
    </source>
</evidence>
<feature type="region of interest" description="Disordered" evidence="1">
    <location>
        <begin position="1"/>
        <end position="22"/>
    </location>
</feature>
<feature type="compositionally biased region" description="Basic and acidic residues" evidence="1">
    <location>
        <begin position="9"/>
        <end position="22"/>
    </location>
</feature>
<reference evidence="2 3" key="1">
    <citation type="submission" date="2023-09" db="EMBL/GenBank/DDBJ databases">
        <title>Streptomyces sp. nov.: A antagonism against Alternaria gaisen Producing Streptochlin, Isolated from Tamarix root soil.</title>
        <authorList>
            <person name="Chen Y."/>
        </authorList>
    </citation>
    <scope>NUCLEOTIDE SEQUENCE [LARGE SCALE GENOMIC DNA]</scope>
    <source>
        <strain evidence="2 3">TRM76323</strain>
    </source>
</reference>
<dbReference type="EMBL" id="JAWCTQ010000091">
    <property type="protein sequence ID" value="MDT9686714.1"/>
    <property type="molecule type" value="Genomic_DNA"/>
</dbReference>
<dbReference type="Proteomes" id="UP001250181">
    <property type="component" value="Unassembled WGS sequence"/>
</dbReference>